<accession>A0ABP9G064</accession>
<evidence type="ECO:0000313" key="2">
    <source>
        <dbReference type="Proteomes" id="UP001500368"/>
    </source>
</evidence>
<organism evidence="1 2">
    <name type="scientific">Nesterenkonia rhizosphaerae</name>
    <dbReference type="NCBI Taxonomy" id="1348272"/>
    <lineage>
        <taxon>Bacteria</taxon>
        <taxon>Bacillati</taxon>
        <taxon>Actinomycetota</taxon>
        <taxon>Actinomycetes</taxon>
        <taxon>Micrococcales</taxon>
        <taxon>Micrococcaceae</taxon>
        <taxon>Nesterenkonia</taxon>
    </lineage>
</organism>
<dbReference type="EMBL" id="BAABLW010000007">
    <property type="protein sequence ID" value="GAA4924367.1"/>
    <property type="molecule type" value="Genomic_DNA"/>
</dbReference>
<reference evidence="2" key="1">
    <citation type="journal article" date="2019" name="Int. J. Syst. Evol. Microbiol.">
        <title>The Global Catalogue of Microorganisms (GCM) 10K type strain sequencing project: providing services to taxonomists for standard genome sequencing and annotation.</title>
        <authorList>
            <consortium name="The Broad Institute Genomics Platform"/>
            <consortium name="The Broad Institute Genome Sequencing Center for Infectious Disease"/>
            <person name="Wu L."/>
            <person name="Ma J."/>
        </authorList>
    </citation>
    <scope>NUCLEOTIDE SEQUENCE [LARGE SCALE GENOMIC DNA]</scope>
    <source>
        <strain evidence="2">JCM 19129</strain>
    </source>
</reference>
<dbReference type="RefSeq" id="WP_345478051.1">
    <property type="nucleotide sequence ID" value="NZ_BAABLW010000007.1"/>
</dbReference>
<name>A0ABP9G064_9MICC</name>
<sequence length="129" mass="14120">MTHPYFTERARDVIARAGGNPDNAEALATWAEQAKAEGKDRNAGVLVSQDGALVAETFQTQDEIRASYVTADEARQYSLQGNEVGLAIGQIQRQIGQRLIHVKVWAVTEGASKKARRAADEARVQRATR</sequence>
<gene>
    <name evidence="1" type="ORF">GCM10025790_21980</name>
</gene>
<dbReference type="Proteomes" id="UP001500368">
    <property type="component" value="Unassembled WGS sequence"/>
</dbReference>
<protein>
    <submittedName>
        <fullName evidence="1">Uncharacterized protein</fullName>
    </submittedName>
</protein>
<keyword evidence="2" id="KW-1185">Reference proteome</keyword>
<proteinExistence type="predicted"/>
<evidence type="ECO:0000313" key="1">
    <source>
        <dbReference type="EMBL" id="GAA4924367.1"/>
    </source>
</evidence>
<comment type="caution">
    <text evidence="1">The sequence shown here is derived from an EMBL/GenBank/DDBJ whole genome shotgun (WGS) entry which is preliminary data.</text>
</comment>